<evidence type="ECO:0000256" key="1">
    <source>
        <dbReference type="ARBA" id="ARBA00022884"/>
    </source>
</evidence>
<accession>A0A371FXB2</accession>
<comment type="caution">
    <text evidence="4">The sequence shown here is derived from an EMBL/GenBank/DDBJ whole genome shotgun (WGS) entry which is preliminary data.</text>
</comment>
<dbReference type="STRING" id="157652.A0A371FXB2"/>
<keyword evidence="5" id="KW-1185">Reference proteome</keyword>
<dbReference type="InterPro" id="IPR000504">
    <property type="entry name" value="RRM_dom"/>
</dbReference>
<dbReference type="EMBL" id="QJKJ01007511">
    <property type="protein sequence ID" value="RDX82918.1"/>
    <property type="molecule type" value="Genomic_DNA"/>
</dbReference>
<dbReference type="GO" id="GO:1901259">
    <property type="term" value="P:chloroplast rRNA processing"/>
    <property type="evidence" value="ECO:0007669"/>
    <property type="project" value="TreeGrafter"/>
</dbReference>
<dbReference type="OrthoDB" id="439808at2759"/>
<name>A0A371FXB2_MUCPR</name>
<feature type="domain" description="RRM" evidence="3">
    <location>
        <begin position="193"/>
        <end position="271"/>
    </location>
</feature>
<dbReference type="SMART" id="SM00360">
    <property type="entry name" value="RRM"/>
    <property type="match status" value="2"/>
</dbReference>
<dbReference type="SUPFAM" id="SSF54928">
    <property type="entry name" value="RNA-binding domain, RBD"/>
    <property type="match status" value="2"/>
</dbReference>
<dbReference type="PANTHER" id="PTHR48025:SF7">
    <property type="entry name" value="RNA-BINDING (RRM_RBD_RNP MOTIFS) FAMILY PROTEIN"/>
    <property type="match status" value="1"/>
</dbReference>
<evidence type="ECO:0000256" key="2">
    <source>
        <dbReference type="PROSITE-ProRule" id="PRU00176"/>
    </source>
</evidence>
<evidence type="ECO:0000259" key="3">
    <source>
        <dbReference type="PROSITE" id="PS50102"/>
    </source>
</evidence>
<dbReference type="InterPro" id="IPR050502">
    <property type="entry name" value="Euk_RNA-bind_prot"/>
</dbReference>
<evidence type="ECO:0000313" key="4">
    <source>
        <dbReference type="EMBL" id="RDX82918.1"/>
    </source>
</evidence>
<dbReference type="Gene3D" id="3.30.70.330">
    <property type="match status" value="2"/>
</dbReference>
<evidence type="ECO:0000313" key="5">
    <source>
        <dbReference type="Proteomes" id="UP000257109"/>
    </source>
</evidence>
<dbReference type="Pfam" id="PF00076">
    <property type="entry name" value="RRM_1"/>
    <property type="match status" value="2"/>
</dbReference>
<reference evidence="4" key="1">
    <citation type="submission" date="2018-05" db="EMBL/GenBank/DDBJ databases">
        <title>Draft genome of Mucuna pruriens seed.</title>
        <authorList>
            <person name="Nnadi N.E."/>
            <person name="Vos R."/>
            <person name="Hasami M.H."/>
            <person name="Devisetty U.K."/>
            <person name="Aguiy J.C."/>
        </authorList>
    </citation>
    <scope>NUCLEOTIDE SEQUENCE [LARGE SCALE GENOMIC DNA]</scope>
    <source>
        <strain evidence="4">JCA_2017</strain>
    </source>
</reference>
<dbReference type="GO" id="GO:0003729">
    <property type="term" value="F:mRNA binding"/>
    <property type="evidence" value="ECO:0007669"/>
    <property type="project" value="TreeGrafter"/>
</dbReference>
<dbReference type="GO" id="GO:0009535">
    <property type="term" value="C:chloroplast thylakoid membrane"/>
    <property type="evidence" value="ECO:0007669"/>
    <property type="project" value="TreeGrafter"/>
</dbReference>
<organism evidence="4 5">
    <name type="scientific">Mucuna pruriens</name>
    <name type="common">Velvet bean</name>
    <name type="synonym">Dolichos pruriens</name>
    <dbReference type="NCBI Taxonomy" id="157652"/>
    <lineage>
        <taxon>Eukaryota</taxon>
        <taxon>Viridiplantae</taxon>
        <taxon>Streptophyta</taxon>
        <taxon>Embryophyta</taxon>
        <taxon>Tracheophyta</taxon>
        <taxon>Spermatophyta</taxon>
        <taxon>Magnoliopsida</taxon>
        <taxon>eudicotyledons</taxon>
        <taxon>Gunneridae</taxon>
        <taxon>Pentapetalae</taxon>
        <taxon>rosids</taxon>
        <taxon>fabids</taxon>
        <taxon>Fabales</taxon>
        <taxon>Fabaceae</taxon>
        <taxon>Papilionoideae</taxon>
        <taxon>50 kb inversion clade</taxon>
        <taxon>NPAAA clade</taxon>
        <taxon>indigoferoid/millettioid clade</taxon>
        <taxon>Phaseoleae</taxon>
        <taxon>Mucuna</taxon>
    </lineage>
</organism>
<proteinExistence type="predicted"/>
<sequence>IPLKLIRAGVLVLGVDLEEGLDVACGGLVVLGFEGAVDAFEGVGAVDDGVDAEERGADAGLGEVELADLAANVVGEVGGGGDVGEHVVGVGVDDVEDVGGALERNMAANVTLPLAFTSSSLLKHKSQFGAAPKRIVSCSAGPFSFSSSSLCLVAGCSSKARAFTASAATADEETVVVGGEHVEEETWKQQRATEVYVCNLPRSCDTQQLLCMFNPHGTVLSAEVCRSAETGESRGSGYVTMASINLAKNAIAALDGSDVGGREMRVRFSAEMNPRRRNLGTMNSAPKRVIFYEGPHKLYVGNLSRAARPEDLRQLFGRFGNVASVRVLQDLRQGKHRVYAFVSYLSERERDAAKSLHGTEFCGRTLVIREGVERED</sequence>
<dbReference type="PROSITE" id="PS50102">
    <property type="entry name" value="RRM"/>
    <property type="match status" value="2"/>
</dbReference>
<keyword evidence="1 2" id="KW-0694">RNA-binding</keyword>
<dbReference type="PANTHER" id="PTHR48025">
    <property type="entry name" value="OS02G0815200 PROTEIN"/>
    <property type="match status" value="1"/>
</dbReference>
<protein>
    <recommendedName>
        <fullName evidence="3">RRM domain-containing protein</fullName>
    </recommendedName>
</protein>
<dbReference type="InterPro" id="IPR035979">
    <property type="entry name" value="RBD_domain_sf"/>
</dbReference>
<gene>
    <name evidence="4" type="ORF">CR513_36235</name>
</gene>
<dbReference type="InterPro" id="IPR012677">
    <property type="entry name" value="Nucleotide-bd_a/b_plait_sf"/>
</dbReference>
<feature type="domain" description="RRM" evidence="3">
    <location>
        <begin position="296"/>
        <end position="373"/>
    </location>
</feature>
<dbReference type="AlphaFoldDB" id="A0A371FXB2"/>
<dbReference type="Proteomes" id="UP000257109">
    <property type="component" value="Unassembled WGS sequence"/>
</dbReference>
<feature type="non-terminal residue" evidence="4">
    <location>
        <position position="1"/>
    </location>
</feature>